<protein>
    <submittedName>
        <fullName evidence="1">Uncharacterized protein</fullName>
    </submittedName>
</protein>
<proteinExistence type="predicted"/>
<organism evidence="1 2">
    <name type="scientific">Aspergillus bertholletiae</name>
    <dbReference type="NCBI Taxonomy" id="1226010"/>
    <lineage>
        <taxon>Eukaryota</taxon>
        <taxon>Fungi</taxon>
        <taxon>Dikarya</taxon>
        <taxon>Ascomycota</taxon>
        <taxon>Pezizomycotina</taxon>
        <taxon>Eurotiomycetes</taxon>
        <taxon>Eurotiomycetidae</taxon>
        <taxon>Eurotiales</taxon>
        <taxon>Aspergillaceae</taxon>
        <taxon>Aspergillus</taxon>
        <taxon>Aspergillus subgen. Circumdati</taxon>
    </lineage>
</organism>
<evidence type="ECO:0000313" key="2">
    <source>
        <dbReference type="Proteomes" id="UP000326198"/>
    </source>
</evidence>
<dbReference type="Proteomes" id="UP000326198">
    <property type="component" value="Unassembled WGS sequence"/>
</dbReference>
<reference evidence="1 2" key="1">
    <citation type="submission" date="2019-04" db="EMBL/GenBank/DDBJ databases">
        <title>Friends and foes A comparative genomics studyof 23 Aspergillus species from section Flavi.</title>
        <authorList>
            <consortium name="DOE Joint Genome Institute"/>
            <person name="Kjaerbolling I."/>
            <person name="Vesth T."/>
            <person name="Frisvad J.C."/>
            <person name="Nybo J.L."/>
            <person name="Theobald S."/>
            <person name="Kildgaard S."/>
            <person name="Isbrandt T."/>
            <person name="Kuo A."/>
            <person name="Sato A."/>
            <person name="Lyhne E.K."/>
            <person name="Kogle M.E."/>
            <person name="Wiebenga A."/>
            <person name="Kun R.S."/>
            <person name="Lubbers R.J."/>
            <person name="Makela M.R."/>
            <person name="Barry K."/>
            <person name="Chovatia M."/>
            <person name="Clum A."/>
            <person name="Daum C."/>
            <person name="Haridas S."/>
            <person name="He G."/>
            <person name="LaButti K."/>
            <person name="Lipzen A."/>
            <person name="Mondo S."/>
            <person name="Riley R."/>
            <person name="Salamov A."/>
            <person name="Simmons B.A."/>
            <person name="Magnuson J.K."/>
            <person name="Henrissat B."/>
            <person name="Mortensen U.H."/>
            <person name="Larsen T.O."/>
            <person name="Devries R.P."/>
            <person name="Grigoriev I.V."/>
            <person name="Machida M."/>
            <person name="Baker S.E."/>
            <person name="Andersen M.R."/>
        </authorList>
    </citation>
    <scope>NUCLEOTIDE SEQUENCE [LARGE SCALE GENOMIC DNA]</scope>
    <source>
        <strain evidence="1 2">IBT 29228</strain>
    </source>
</reference>
<accession>A0A5N7BFV4</accession>
<name>A0A5N7BFV4_9EURO</name>
<evidence type="ECO:0000313" key="1">
    <source>
        <dbReference type="EMBL" id="KAE8380588.1"/>
    </source>
</evidence>
<gene>
    <name evidence="1" type="ORF">BDV26DRAFT_133186</name>
</gene>
<dbReference type="AlphaFoldDB" id="A0A5N7BFV4"/>
<sequence>MVLLSQHILRTPSFLGYGLLPQDAQIPLKLVEGSLEKATMALYPAVTRFGGLPVAKVPLNLKPCPLTVQISDSTPIRSGPVSKKYQAVMRATIFPSYSLLKLIFFQCDRQNY</sequence>
<keyword evidence="2" id="KW-1185">Reference proteome</keyword>
<dbReference type="EMBL" id="ML736180">
    <property type="protein sequence ID" value="KAE8380588.1"/>
    <property type="molecule type" value="Genomic_DNA"/>
</dbReference>